<dbReference type="Pfam" id="PF12710">
    <property type="entry name" value="HAD"/>
    <property type="match status" value="1"/>
</dbReference>
<evidence type="ECO:0000313" key="3">
    <source>
        <dbReference type="Proteomes" id="UP000297716"/>
    </source>
</evidence>
<dbReference type="PANTHER" id="PTHR43344:SF20">
    <property type="entry name" value="URACIL PHOSPHORIBOSYLTRANSFERASE"/>
    <property type="match status" value="1"/>
</dbReference>
<organism evidence="2 3">
    <name type="scientific">Xylaria hypoxylon</name>
    <dbReference type="NCBI Taxonomy" id="37992"/>
    <lineage>
        <taxon>Eukaryota</taxon>
        <taxon>Fungi</taxon>
        <taxon>Dikarya</taxon>
        <taxon>Ascomycota</taxon>
        <taxon>Pezizomycotina</taxon>
        <taxon>Sordariomycetes</taxon>
        <taxon>Xylariomycetidae</taxon>
        <taxon>Xylariales</taxon>
        <taxon>Xylariaceae</taxon>
        <taxon>Xylaria</taxon>
    </lineage>
</organism>
<dbReference type="InterPro" id="IPR029057">
    <property type="entry name" value="PRTase-like"/>
</dbReference>
<feature type="domain" description="Phosphoribosyltransferase" evidence="1">
    <location>
        <begin position="406"/>
        <end position="600"/>
    </location>
</feature>
<accession>A0A4Z0Y6U6</accession>
<dbReference type="Proteomes" id="UP000297716">
    <property type="component" value="Unassembled WGS sequence"/>
</dbReference>
<dbReference type="PANTHER" id="PTHR43344">
    <property type="entry name" value="PHOSPHOSERINE PHOSPHATASE"/>
    <property type="match status" value="1"/>
</dbReference>
<evidence type="ECO:0000313" key="2">
    <source>
        <dbReference type="EMBL" id="TGJ75305.1"/>
    </source>
</evidence>
<dbReference type="InterPro" id="IPR050582">
    <property type="entry name" value="HAD-like_SerB"/>
</dbReference>
<dbReference type="OrthoDB" id="5416609at2759"/>
<protein>
    <recommendedName>
        <fullName evidence="1">Phosphoribosyltransferase domain-containing protein</fullName>
    </recommendedName>
</protein>
<evidence type="ECO:0000259" key="1">
    <source>
        <dbReference type="Pfam" id="PF14681"/>
    </source>
</evidence>
<dbReference type="EMBL" id="SKBN01000597">
    <property type="protein sequence ID" value="TGJ75305.1"/>
    <property type="molecule type" value="Genomic_DNA"/>
</dbReference>
<dbReference type="Pfam" id="PF14681">
    <property type="entry name" value="UPRTase"/>
    <property type="match status" value="1"/>
</dbReference>
<gene>
    <name evidence="2" type="ORF">E0Z10_g11020</name>
</gene>
<reference evidence="2 3" key="1">
    <citation type="submission" date="2019-03" db="EMBL/GenBank/DDBJ databases">
        <title>Draft genome sequence of Xylaria hypoxylon DSM 108379, a ubiquitous saprotrophic-parasitic fungi on hardwood.</title>
        <authorList>
            <person name="Buettner E."/>
            <person name="Leonhardt S."/>
            <person name="Gebauer A.M."/>
            <person name="Liers C."/>
            <person name="Hofrichter M."/>
            <person name="Kellner H."/>
        </authorList>
    </citation>
    <scope>NUCLEOTIDE SEQUENCE [LARGE SCALE GENOMIC DNA]</scope>
    <source>
        <strain evidence="2 3">DSM 108379</strain>
    </source>
</reference>
<dbReference type="GO" id="GO:0006564">
    <property type="term" value="P:L-serine biosynthetic process"/>
    <property type="evidence" value="ECO:0007669"/>
    <property type="project" value="TreeGrafter"/>
</dbReference>
<dbReference type="InterPro" id="IPR023214">
    <property type="entry name" value="HAD_sf"/>
</dbReference>
<dbReference type="AlphaFoldDB" id="A0A4Z0Y6U6"/>
<comment type="caution">
    <text evidence="2">The sequence shown here is derived from an EMBL/GenBank/DDBJ whole genome shotgun (WGS) entry which is preliminary data.</text>
</comment>
<dbReference type="InterPro" id="IPR036412">
    <property type="entry name" value="HAD-like_sf"/>
</dbReference>
<dbReference type="SUPFAM" id="SSF56784">
    <property type="entry name" value="HAD-like"/>
    <property type="match status" value="1"/>
</dbReference>
<dbReference type="GO" id="GO:0000287">
    <property type="term" value="F:magnesium ion binding"/>
    <property type="evidence" value="ECO:0007669"/>
    <property type="project" value="TreeGrafter"/>
</dbReference>
<dbReference type="Gene3D" id="3.40.50.1000">
    <property type="entry name" value="HAD superfamily/HAD-like"/>
    <property type="match status" value="1"/>
</dbReference>
<name>A0A4Z0Y6U6_9PEZI</name>
<dbReference type="InterPro" id="IPR027417">
    <property type="entry name" value="P-loop_NTPase"/>
</dbReference>
<dbReference type="Gene3D" id="3.40.50.300">
    <property type="entry name" value="P-loop containing nucleotide triphosphate hydrolases"/>
    <property type="match status" value="1"/>
</dbReference>
<dbReference type="Pfam" id="PF13207">
    <property type="entry name" value="AAA_17"/>
    <property type="match status" value="1"/>
</dbReference>
<dbReference type="InterPro" id="IPR000836">
    <property type="entry name" value="PRTase_dom"/>
</dbReference>
<dbReference type="GO" id="GO:0036424">
    <property type="term" value="F:L-phosphoserine phosphatase activity"/>
    <property type="evidence" value="ECO:0007669"/>
    <property type="project" value="TreeGrafter"/>
</dbReference>
<proteinExistence type="predicted"/>
<dbReference type="Gene3D" id="3.40.50.2020">
    <property type="match status" value="1"/>
</dbReference>
<dbReference type="STRING" id="37992.A0A4Z0Y6U6"/>
<keyword evidence="3" id="KW-1185">Reference proteome</keyword>
<dbReference type="GO" id="GO:0005737">
    <property type="term" value="C:cytoplasm"/>
    <property type="evidence" value="ECO:0007669"/>
    <property type="project" value="TreeGrafter"/>
</dbReference>
<dbReference type="CDD" id="cd06223">
    <property type="entry name" value="PRTases_typeI"/>
    <property type="match status" value="1"/>
</dbReference>
<dbReference type="SUPFAM" id="SSF53271">
    <property type="entry name" value="PRTase-like"/>
    <property type="match status" value="1"/>
</dbReference>
<sequence>MSWRQYAIESIQKDCIMSGKLGVVTGHFMFWPEQETRGQPVYTPQDLDIYTHILYMDVPVDLIIQRRQDDVERNRPSTSTNHLRKWQDAEKTQLRHRCRSHNILFCLLSRQTATADRASALIRDFQYHTEAYNLSCAESRLDEVLDARGNVQTMLVLDGDKTLAAEDTGKLFWETAFQAEHDTDPLKRLFGGPLGYSYTAFRQAVLMYEETADEHEFDTLCAAVATAVNVHPEFLLLLQLVKEQDHVGALVVTCGLRRVWEKVLGTEGLSRTVKVIGGGRINDGFVVTGEVKGSLVCRLRDVHHLHVVAFGDSPLDLPMLSAADQAIVVVGQENTRSKSMDGALQTAMEQQDLQASQVLLPSHAKPRLSVTNLPLIQINMPEFIDSVFRPRKGLLTGSRVIHATGNNVAKLLMTPTRDANISGPNLRKAHQRIGWFLATGFLTDLVGLEEYTIPHVQGHQTRGFRLRNEQDSLIVALMRGGEPMAFGVSDALPSAMFLHAQGPDDVQERHLDGKRTVILVDSVVNSGKTVVHFVQHIRTICSAVRIVVVAGVIQSQSVSEGILADTLVHDRRLNVIGLRLSDNEFPGRGITDTGNRLFNTTCLP</sequence>